<evidence type="ECO:0000256" key="4">
    <source>
        <dbReference type="ARBA" id="ARBA00022723"/>
    </source>
</evidence>
<feature type="region of interest" description="Disordered" evidence="10">
    <location>
        <begin position="333"/>
        <end position="371"/>
    </location>
</feature>
<reference evidence="14" key="1">
    <citation type="submission" date="2017-12" db="EMBL/GenBank/DDBJ databases">
        <title>Gene loss provides genomic basis for host adaptation in cereal stripe rust fungi.</title>
        <authorList>
            <person name="Xia C."/>
        </authorList>
    </citation>
    <scope>NUCLEOTIDE SEQUENCE [LARGE SCALE GENOMIC DNA]</scope>
    <source>
        <strain evidence="14">93-210</strain>
    </source>
</reference>
<dbReference type="VEuPathDB" id="FungiDB:PSHT_11546"/>
<comment type="cofactor">
    <cofactor evidence="1 9">
        <name>Zn(2+)</name>
        <dbReference type="ChEBI" id="CHEBI:29105"/>
    </cofactor>
</comment>
<dbReference type="Gene3D" id="3.40.50.720">
    <property type="entry name" value="NAD(P)-binding Rossmann-like Domain"/>
    <property type="match status" value="1"/>
</dbReference>
<dbReference type="InterPro" id="IPR011032">
    <property type="entry name" value="GroES-like_sf"/>
</dbReference>
<dbReference type="InterPro" id="IPR036291">
    <property type="entry name" value="NAD(P)-bd_dom_sf"/>
</dbReference>
<dbReference type="VEuPathDB" id="FungiDB:PSTT_07343"/>
<dbReference type="FunFam" id="3.40.50.720:FF:000022">
    <property type="entry name" value="Cinnamyl alcohol dehydrogenase"/>
    <property type="match status" value="1"/>
</dbReference>
<proteinExistence type="inferred from homology"/>
<evidence type="ECO:0000256" key="9">
    <source>
        <dbReference type="RuleBase" id="RU361277"/>
    </source>
</evidence>
<dbReference type="InterPro" id="IPR002328">
    <property type="entry name" value="ADH_Zn_CS"/>
</dbReference>
<evidence type="ECO:0008006" key="16">
    <source>
        <dbReference type="Google" id="ProtNLM"/>
    </source>
</evidence>
<comment type="caution">
    <text evidence="14">The sequence shown here is derived from an EMBL/GenBank/DDBJ whole genome shotgun (WGS) entry which is preliminary data.</text>
</comment>
<dbReference type="SUPFAM" id="SSF51735">
    <property type="entry name" value="NAD(P)-binding Rossmann-fold domains"/>
    <property type="match status" value="1"/>
</dbReference>
<evidence type="ECO:0000259" key="12">
    <source>
        <dbReference type="Pfam" id="PF08240"/>
    </source>
</evidence>
<feature type="domain" description="Wax synthase" evidence="13">
    <location>
        <begin position="518"/>
        <end position="585"/>
    </location>
</feature>
<dbReference type="Gene3D" id="3.90.180.10">
    <property type="entry name" value="Medium-chain alcohol dehydrogenases, catalytic domain"/>
    <property type="match status" value="1"/>
</dbReference>
<dbReference type="InterPro" id="IPR013149">
    <property type="entry name" value="ADH-like_C"/>
</dbReference>
<dbReference type="InterPro" id="IPR032805">
    <property type="entry name" value="Wax_synthase_dom"/>
</dbReference>
<organism evidence="14 15">
    <name type="scientific">Puccinia striiformis</name>
    <dbReference type="NCBI Taxonomy" id="27350"/>
    <lineage>
        <taxon>Eukaryota</taxon>
        <taxon>Fungi</taxon>
        <taxon>Dikarya</taxon>
        <taxon>Basidiomycota</taxon>
        <taxon>Pucciniomycotina</taxon>
        <taxon>Pucciniomycetes</taxon>
        <taxon>Pucciniales</taxon>
        <taxon>Pucciniaceae</taxon>
        <taxon>Puccinia</taxon>
    </lineage>
</organism>
<keyword evidence="7" id="KW-0560">Oxidoreductase</keyword>
<evidence type="ECO:0000313" key="15">
    <source>
        <dbReference type="Proteomes" id="UP000239156"/>
    </source>
</evidence>
<evidence type="ECO:0000256" key="3">
    <source>
        <dbReference type="ARBA" id="ARBA00022692"/>
    </source>
</evidence>
<dbReference type="PROSITE" id="PS00059">
    <property type="entry name" value="ADH_ZINC"/>
    <property type="match status" value="1"/>
</dbReference>
<protein>
    <recommendedName>
        <fullName evidence="16">Enoyl reductase (ER) domain-containing protein</fullName>
    </recommendedName>
</protein>
<evidence type="ECO:0000259" key="13">
    <source>
        <dbReference type="Pfam" id="PF13813"/>
    </source>
</evidence>
<dbReference type="EMBL" id="PKSL01000062">
    <property type="protein sequence ID" value="POW08636.1"/>
    <property type="molecule type" value="Genomic_DNA"/>
</dbReference>
<dbReference type="InterPro" id="IPR013154">
    <property type="entry name" value="ADH-like_N"/>
</dbReference>
<dbReference type="SUPFAM" id="SSF50129">
    <property type="entry name" value="GroES-like"/>
    <property type="match status" value="1"/>
</dbReference>
<dbReference type="Proteomes" id="UP000239156">
    <property type="component" value="Unassembled WGS sequence"/>
</dbReference>
<evidence type="ECO:0000259" key="11">
    <source>
        <dbReference type="Pfam" id="PF00107"/>
    </source>
</evidence>
<feature type="domain" description="Alcohol dehydrogenase-like N-terminal" evidence="12">
    <location>
        <begin position="42"/>
        <end position="157"/>
    </location>
</feature>
<evidence type="ECO:0000256" key="6">
    <source>
        <dbReference type="ARBA" id="ARBA00022989"/>
    </source>
</evidence>
<evidence type="ECO:0000256" key="2">
    <source>
        <dbReference type="ARBA" id="ARBA00004141"/>
    </source>
</evidence>
<keyword evidence="4 9" id="KW-0479">Metal-binding</keyword>
<dbReference type="Pfam" id="PF08240">
    <property type="entry name" value="ADH_N"/>
    <property type="match status" value="1"/>
</dbReference>
<sequence length="685" mass="74946">MSQTDGVPEQFSGYAAHDEVSGKALDLQPYKYTPQQWSEALVDIKITHCSICGSCLHTLQNGWPRPTQYPAICGHEIIGTVVKAGKESGHQVGLRVGVGAQAGACGSCDNCQSGVETYCEKGMIGTYQGQWSDGSVAQGGYADYVRVEGKFAIEIPKELSSENAAPMMCAGITTYNPVKNGGAGPGKKVAIVGIGGLGHLGIQWAKALGADVYAISHSDSKLDDAEKLGVKKENFIICKDNEETAKKWKNTFDLIVCTSHQADLPVDKLYFPVLKAQGRLTIVGLPEEKIPAFYGHALVGKGISFGGSLIGPPAMIKEMLDVAVKHNVKSWTSSHPMNEVSQKLKDMKDGKGDPDDKDEMQKPDYQPNPRPSLLERIKFTIWILFSPRGLETSWAPSLSVVPRGPKMSAGSFFLFILGKTVVCHFMMTLLWFIAVSCAQHPQGSWGFLDDYIGLGPFKWVKNYPQLDHLKAAPFGGAAWFAIDTLGCLFNLLEIILFQVGPYILPKDLAPGKFDTTLYPALFNDLSSRESVIAFWSKGWHAIFRRNIIFCGWNPLEYIFSVFGKDAAKMGGMMGGMIFSGIFHEYRNPQTTDGNYHERRAGTDMACNGPRMLWDSNGRKLDCERTWAGGYTTAQTLDLAEISGTFLRTTSGKMDISTRILGTLGASLVYIYNGFTPKIIPYSVPP</sequence>
<evidence type="ECO:0000256" key="5">
    <source>
        <dbReference type="ARBA" id="ARBA00022833"/>
    </source>
</evidence>
<dbReference type="PANTHER" id="PTHR42683">
    <property type="entry name" value="ALDEHYDE REDUCTASE"/>
    <property type="match status" value="1"/>
</dbReference>
<dbReference type="Pfam" id="PF13813">
    <property type="entry name" value="MBOAT_2"/>
    <property type="match status" value="1"/>
</dbReference>
<dbReference type="AlphaFoldDB" id="A0A2S4VGF6"/>
<keyword evidence="6" id="KW-1133">Transmembrane helix</keyword>
<evidence type="ECO:0000256" key="1">
    <source>
        <dbReference type="ARBA" id="ARBA00001947"/>
    </source>
</evidence>
<feature type="compositionally biased region" description="Basic and acidic residues" evidence="10">
    <location>
        <begin position="342"/>
        <end position="362"/>
    </location>
</feature>
<dbReference type="GO" id="GO:0008270">
    <property type="term" value="F:zinc ion binding"/>
    <property type="evidence" value="ECO:0007669"/>
    <property type="project" value="InterPro"/>
</dbReference>
<evidence type="ECO:0000256" key="7">
    <source>
        <dbReference type="ARBA" id="ARBA00023002"/>
    </source>
</evidence>
<dbReference type="GO" id="GO:0016020">
    <property type="term" value="C:membrane"/>
    <property type="evidence" value="ECO:0007669"/>
    <property type="project" value="UniProtKB-SubCell"/>
</dbReference>
<dbReference type="CDD" id="cd05283">
    <property type="entry name" value="CAD1"/>
    <property type="match status" value="1"/>
</dbReference>
<comment type="similarity">
    <text evidence="9">Belongs to the zinc-containing alcohol dehydrogenase family.</text>
</comment>
<keyword evidence="15" id="KW-1185">Reference proteome</keyword>
<dbReference type="InterPro" id="IPR047109">
    <property type="entry name" value="CAD-like"/>
</dbReference>
<keyword evidence="8" id="KW-0472">Membrane</keyword>
<comment type="subcellular location">
    <subcellularLocation>
        <location evidence="2">Membrane</location>
        <topology evidence="2">Multi-pass membrane protein</topology>
    </subcellularLocation>
</comment>
<gene>
    <name evidence="14" type="ORF">PSTT_07343</name>
</gene>
<evidence type="ECO:0000313" key="14">
    <source>
        <dbReference type="EMBL" id="POW08636.1"/>
    </source>
</evidence>
<keyword evidence="3" id="KW-0812">Transmembrane</keyword>
<evidence type="ECO:0000256" key="10">
    <source>
        <dbReference type="SAM" id="MobiDB-lite"/>
    </source>
</evidence>
<dbReference type="VEuPathDB" id="FungiDB:PSHT_12982"/>
<accession>A0A2S4VGF6</accession>
<keyword evidence="5 9" id="KW-0862">Zinc</keyword>
<feature type="domain" description="Alcohol dehydrogenase-like C-terminal" evidence="11">
    <location>
        <begin position="196"/>
        <end position="323"/>
    </location>
</feature>
<name>A0A2S4VGF6_9BASI</name>
<dbReference type="Pfam" id="PF00107">
    <property type="entry name" value="ADH_zinc_N"/>
    <property type="match status" value="1"/>
</dbReference>
<evidence type="ECO:0000256" key="8">
    <source>
        <dbReference type="ARBA" id="ARBA00023136"/>
    </source>
</evidence>
<dbReference type="GO" id="GO:0016616">
    <property type="term" value="F:oxidoreductase activity, acting on the CH-OH group of donors, NAD or NADP as acceptor"/>
    <property type="evidence" value="ECO:0007669"/>
    <property type="project" value="InterPro"/>
</dbReference>